<evidence type="ECO:0000313" key="3">
    <source>
        <dbReference type="Proteomes" id="UP001595824"/>
    </source>
</evidence>
<dbReference type="RefSeq" id="WP_381741356.1">
    <property type="nucleotide sequence ID" value="NZ_JBHSDP010000023.1"/>
</dbReference>
<accession>A0ABV8TIX2</accession>
<comment type="caution">
    <text evidence="2">The sequence shown here is derived from an EMBL/GenBank/DDBJ whole genome shotgun (WGS) entry which is preliminary data.</text>
</comment>
<dbReference type="PANTHER" id="PTHR36454">
    <property type="entry name" value="LMO2823 PROTEIN"/>
    <property type="match status" value="1"/>
</dbReference>
<dbReference type="PANTHER" id="PTHR36454:SF1">
    <property type="entry name" value="DUF1015 DOMAIN-CONTAINING PROTEIN"/>
    <property type="match status" value="1"/>
</dbReference>
<dbReference type="Proteomes" id="UP001595824">
    <property type="component" value="Unassembled WGS sequence"/>
</dbReference>
<gene>
    <name evidence="2" type="ORF">ACFPC0_22250</name>
</gene>
<protein>
    <submittedName>
        <fullName evidence="2">DUF1015 domain-containing protein</fullName>
    </submittedName>
</protein>
<evidence type="ECO:0000313" key="2">
    <source>
        <dbReference type="EMBL" id="MFC4330453.1"/>
    </source>
</evidence>
<feature type="region of interest" description="Disordered" evidence="1">
    <location>
        <begin position="1"/>
        <end position="20"/>
    </location>
</feature>
<name>A0ABV8TIX2_9ACTN</name>
<dbReference type="InterPro" id="IPR008323">
    <property type="entry name" value="UCP033563"/>
</dbReference>
<dbReference type="Pfam" id="PF06245">
    <property type="entry name" value="DUF1015"/>
    <property type="match status" value="1"/>
</dbReference>
<dbReference type="EMBL" id="JBHSDP010000023">
    <property type="protein sequence ID" value="MFC4330453.1"/>
    <property type="molecule type" value="Genomic_DNA"/>
</dbReference>
<sequence length="431" mass="46726">MNTAGHSPATPRRGLDLTPFRGLRYDPDRVGSLAAVTSPPYDVVVRPDGLHHLQSADPHNIVRLILPQAGTPDARNEQAADTLRRWLAEGVLTTDPEPGLYVYEQRDGDGMLQRGLIGALRVSDPAEGVVLPHEDVMPHVVADRAALMRATSANLEPLLLTYRGNGSTAATTVIIERTAEQPPLLSTTTEDGFSHRLWALTDPADLAGIREDLAAHQALIADGHHRWATYRRLRAEHPSPSAWDYGLVLLVDTARYPLRVRAIHRLLHGLPVADALTALGGHFRVRRLDGTPLAKALEVLADAACAGNAFLLAGDGSFHLVDRPDPGLLDRTVPADRPAAWRRLDATVLHATLLEHVWGIPEDDPARIAYIHDTAATVAKAERDGGTAVLLHPVREDVVRELARQGVTMPRKSTSFGPKPASGLVLRALEP</sequence>
<reference evidence="3" key="1">
    <citation type="journal article" date="2019" name="Int. J. Syst. Evol. Microbiol.">
        <title>The Global Catalogue of Microorganisms (GCM) 10K type strain sequencing project: providing services to taxonomists for standard genome sequencing and annotation.</title>
        <authorList>
            <consortium name="The Broad Institute Genomics Platform"/>
            <consortium name="The Broad Institute Genome Sequencing Center for Infectious Disease"/>
            <person name="Wu L."/>
            <person name="Ma J."/>
        </authorList>
    </citation>
    <scope>NUCLEOTIDE SEQUENCE [LARGE SCALE GENOMIC DNA]</scope>
    <source>
        <strain evidence="3">PCU 347</strain>
    </source>
</reference>
<proteinExistence type="predicted"/>
<evidence type="ECO:0000256" key="1">
    <source>
        <dbReference type="SAM" id="MobiDB-lite"/>
    </source>
</evidence>
<organism evidence="2 3">
    <name type="scientific">Streptomyces andamanensis</name>
    <dbReference type="NCBI Taxonomy" id="1565035"/>
    <lineage>
        <taxon>Bacteria</taxon>
        <taxon>Bacillati</taxon>
        <taxon>Actinomycetota</taxon>
        <taxon>Actinomycetes</taxon>
        <taxon>Kitasatosporales</taxon>
        <taxon>Streptomycetaceae</taxon>
        <taxon>Streptomyces</taxon>
    </lineage>
</organism>
<dbReference type="PIRSF" id="PIRSF033563">
    <property type="entry name" value="UCP033563"/>
    <property type="match status" value="1"/>
</dbReference>
<keyword evidence="3" id="KW-1185">Reference proteome</keyword>